<evidence type="ECO:0000256" key="1">
    <source>
        <dbReference type="ARBA" id="ARBA00005495"/>
    </source>
</evidence>
<dbReference type="PANTHER" id="PTHR28620:SF1">
    <property type="entry name" value="CENP-V_GFA DOMAIN-CONTAINING PROTEIN"/>
    <property type="match status" value="1"/>
</dbReference>
<comment type="similarity">
    <text evidence="1">Belongs to the Gfa family.</text>
</comment>
<protein>
    <submittedName>
        <fullName evidence="5">Glutathione-dependent formaldehyde-activating enzyme family protein</fullName>
    </submittedName>
</protein>
<dbReference type="AlphaFoldDB" id="A0A0S2FEC8"/>
<reference evidence="5 6" key="1">
    <citation type="journal article" date="2015" name="BMC Genomics">
        <title>Comparative genomics and metabolic profiling of the genus Lysobacter.</title>
        <authorList>
            <person name="de Bruijn I."/>
            <person name="Cheng X."/>
            <person name="de Jager V."/>
            <person name="Exposito R.G."/>
            <person name="Watrous J."/>
            <person name="Patel N."/>
            <person name="Postma J."/>
            <person name="Dorrestein P.C."/>
            <person name="Kobayashi D."/>
            <person name="Raaijmakers J.M."/>
        </authorList>
    </citation>
    <scope>NUCLEOTIDE SEQUENCE [LARGE SCALE GENOMIC DNA]</scope>
    <source>
        <strain evidence="5 6">76</strain>
    </source>
</reference>
<dbReference type="PROSITE" id="PS51891">
    <property type="entry name" value="CENP_V_GFA"/>
    <property type="match status" value="1"/>
</dbReference>
<accession>A0A0S2FEC8</accession>
<dbReference type="eggNOG" id="COG3791">
    <property type="taxonomic scope" value="Bacteria"/>
</dbReference>
<dbReference type="RefSeq" id="WP_031372886.1">
    <property type="nucleotide sequence ID" value="NZ_CP011129.1"/>
</dbReference>
<dbReference type="PATRIC" id="fig|84531.8.peg.3781"/>
<dbReference type="GO" id="GO:0046872">
    <property type="term" value="F:metal ion binding"/>
    <property type="evidence" value="ECO:0007669"/>
    <property type="project" value="UniProtKB-KW"/>
</dbReference>
<evidence type="ECO:0000256" key="2">
    <source>
        <dbReference type="ARBA" id="ARBA00022723"/>
    </source>
</evidence>
<dbReference type="KEGG" id="lab:LA76x_3764"/>
<name>A0A0S2FEC8_LYSAN</name>
<keyword evidence="3" id="KW-0862">Zinc</keyword>
<dbReference type="PANTHER" id="PTHR28620">
    <property type="entry name" value="CENTROMERE PROTEIN V"/>
    <property type="match status" value="1"/>
</dbReference>
<sequence>MTKYSGGCHCGKVAYEVEGEIDQAIDCNCSMCQRRGGLLWFVPRASFVLKTDPADLGLYHFNKNSIDHHFCKHCGISSFSQGSMPDGTLMTAINVRCLEGVDLASVKVVPVDGRSF</sequence>
<dbReference type="InterPro" id="IPR052355">
    <property type="entry name" value="CENP-V-like"/>
</dbReference>
<dbReference type="Proteomes" id="UP000060787">
    <property type="component" value="Chromosome"/>
</dbReference>
<dbReference type="Gene3D" id="2.170.150.70">
    <property type="match status" value="1"/>
</dbReference>
<dbReference type="GO" id="GO:0016846">
    <property type="term" value="F:carbon-sulfur lyase activity"/>
    <property type="evidence" value="ECO:0007669"/>
    <property type="project" value="InterPro"/>
</dbReference>
<organism evidence="5 6">
    <name type="scientific">Lysobacter antibioticus</name>
    <dbReference type="NCBI Taxonomy" id="84531"/>
    <lineage>
        <taxon>Bacteria</taxon>
        <taxon>Pseudomonadati</taxon>
        <taxon>Pseudomonadota</taxon>
        <taxon>Gammaproteobacteria</taxon>
        <taxon>Lysobacterales</taxon>
        <taxon>Lysobacteraceae</taxon>
        <taxon>Lysobacter</taxon>
    </lineage>
</organism>
<dbReference type="Pfam" id="PF04828">
    <property type="entry name" value="GFA"/>
    <property type="match status" value="1"/>
</dbReference>
<dbReference type="InterPro" id="IPR011057">
    <property type="entry name" value="Mss4-like_sf"/>
</dbReference>
<dbReference type="STRING" id="84531.LA76x_3764"/>
<feature type="domain" description="CENP-V/GFA" evidence="4">
    <location>
        <begin position="4"/>
        <end position="116"/>
    </location>
</feature>
<evidence type="ECO:0000259" key="4">
    <source>
        <dbReference type="PROSITE" id="PS51891"/>
    </source>
</evidence>
<dbReference type="SUPFAM" id="SSF51316">
    <property type="entry name" value="Mss4-like"/>
    <property type="match status" value="1"/>
</dbReference>
<evidence type="ECO:0000313" key="6">
    <source>
        <dbReference type="Proteomes" id="UP000060787"/>
    </source>
</evidence>
<dbReference type="InterPro" id="IPR006913">
    <property type="entry name" value="CENP-V/GFA"/>
</dbReference>
<gene>
    <name evidence="5" type="ORF">LA76x_3764</name>
</gene>
<dbReference type="EMBL" id="CP011129">
    <property type="protein sequence ID" value="ALN81886.1"/>
    <property type="molecule type" value="Genomic_DNA"/>
</dbReference>
<proteinExistence type="inferred from homology"/>
<evidence type="ECO:0000313" key="5">
    <source>
        <dbReference type="EMBL" id="ALN81886.1"/>
    </source>
</evidence>
<evidence type="ECO:0000256" key="3">
    <source>
        <dbReference type="ARBA" id="ARBA00022833"/>
    </source>
</evidence>
<keyword evidence="6" id="KW-1185">Reference proteome</keyword>
<keyword evidence="2" id="KW-0479">Metal-binding</keyword>